<evidence type="ECO:0000313" key="3">
    <source>
        <dbReference type="EMBL" id="PRY41410.1"/>
    </source>
</evidence>
<comment type="caution">
    <text evidence="3">The sequence shown here is derived from an EMBL/GenBank/DDBJ whole genome shotgun (WGS) entry which is preliminary data.</text>
</comment>
<organism evidence="3 4">
    <name type="scientific">Umezawaea tangerina</name>
    <dbReference type="NCBI Taxonomy" id="84725"/>
    <lineage>
        <taxon>Bacteria</taxon>
        <taxon>Bacillati</taxon>
        <taxon>Actinomycetota</taxon>
        <taxon>Actinomycetes</taxon>
        <taxon>Pseudonocardiales</taxon>
        <taxon>Pseudonocardiaceae</taxon>
        <taxon>Umezawaea</taxon>
    </lineage>
</organism>
<dbReference type="EMBL" id="PVTF01000005">
    <property type="protein sequence ID" value="PRY41410.1"/>
    <property type="molecule type" value="Genomic_DNA"/>
</dbReference>
<dbReference type="Pfam" id="PF08818">
    <property type="entry name" value="DUF1801"/>
    <property type="match status" value="1"/>
</dbReference>
<name>A0A2T0T6V5_9PSEU</name>
<evidence type="ECO:0000313" key="4">
    <source>
        <dbReference type="Proteomes" id="UP000239494"/>
    </source>
</evidence>
<feature type="transmembrane region" description="Helical" evidence="1">
    <location>
        <begin position="33"/>
        <end position="57"/>
    </location>
</feature>
<keyword evidence="1" id="KW-0472">Membrane</keyword>
<keyword evidence="4" id="KW-1185">Reference proteome</keyword>
<dbReference type="InterPro" id="IPR014922">
    <property type="entry name" value="YdhG-like"/>
</dbReference>
<gene>
    <name evidence="3" type="ORF">CLV43_105168</name>
</gene>
<reference evidence="3 4" key="1">
    <citation type="submission" date="2018-03" db="EMBL/GenBank/DDBJ databases">
        <title>Genomic Encyclopedia of Archaeal and Bacterial Type Strains, Phase II (KMG-II): from individual species to whole genera.</title>
        <authorList>
            <person name="Goeker M."/>
        </authorList>
    </citation>
    <scope>NUCLEOTIDE SEQUENCE [LARGE SCALE GENOMIC DNA]</scope>
    <source>
        <strain evidence="3 4">DSM 44720</strain>
    </source>
</reference>
<accession>A0A2T0T6V5</accession>
<evidence type="ECO:0000256" key="1">
    <source>
        <dbReference type="SAM" id="Phobius"/>
    </source>
</evidence>
<dbReference type="AlphaFoldDB" id="A0A2T0T6V5"/>
<proteinExistence type="predicted"/>
<sequence>MADGKNKTTATEGDVTAFVDAVVDEQRRSDARLLVGLMGEVTGLPAVLWGSAIIGFGSRHYRYPSGREGDTVMVGFSPRKAETVLYLSGGLDEYDDLLPRLGKHKVGKSCLYLKRVDQADTAALREIIARSYRMAAEA</sequence>
<keyword evidence="1" id="KW-1133">Transmembrane helix</keyword>
<feature type="domain" description="YdhG-like" evidence="2">
    <location>
        <begin position="27"/>
        <end position="130"/>
    </location>
</feature>
<dbReference type="OrthoDB" id="5951444at2"/>
<evidence type="ECO:0000259" key="2">
    <source>
        <dbReference type="Pfam" id="PF08818"/>
    </source>
</evidence>
<protein>
    <submittedName>
        <fullName evidence="3">Uncharacterized protein DUF1801</fullName>
    </submittedName>
</protein>
<dbReference type="Proteomes" id="UP000239494">
    <property type="component" value="Unassembled WGS sequence"/>
</dbReference>
<keyword evidence="1" id="KW-0812">Transmembrane</keyword>
<dbReference type="RefSeq" id="WP_106188798.1">
    <property type="nucleotide sequence ID" value="NZ_PVTF01000005.1"/>
</dbReference>